<proteinExistence type="inferred from homology"/>
<sequence length="219" mass="24642">MQAQEIHAAIRTVKREIARWPDPVVGVVARQSGRDPFLVLISCLLSLRTKDKTTAEASERLFALAVTPATMQTLTIPIIERAIYPVGFYRTKAKQIQQICAQLLERYQGRVPDKIDELLTLPGVGRKTANLVVTVGYEKPGICVDIHVHRISNRWGYVKTKSPDETETALRAKLPRKYWITFNDLLVPYGQHLCQPVSPLCSQCKIAAYCDRVGVTKSR</sequence>
<feature type="binding site" evidence="11">
    <location>
        <position position="210"/>
    </location>
    <ligand>
        <name>[4Fe-4S] cluster</name>
        <dbReference type="ChEBI" id="CHEBI:49883"/>
    </ligand>
</feature>
<dbReference type="STRING" id="330214.NIDE4162"/>
<dbReference type="InterPro" id="IPR023170">
    <property type="entry name" value="HhH_base_excis_C"/>
</dbReference>
<dbReference type="Gene3D" id="1.10.340.30">
    <property type="entry name" value="Hypothetical protein, domain 2"/>
    <property type="match status" value="1"/>
</dbReference>
<dbReference type="FunFam" id="1.10.340.30:FF:000001">
    <property type="entry name" value="Endonuclease III"/>
    <property type="match status" value="1"/>
</dbReference>
<evidence type="ECO:0000256" key="5">
    <source>
        <dbReference type="ARBA" id="ARBA00022801"/>
    </source>
</evidence>
<dbReference type="GO" id="GO:0003677">
    <property type="term" value="F:DNA binding"/>
    <property type="evidence" value="ECO:0007669"/>
    <property type="project" value="UniProtKB-UniRule"/>
</dbReference>
<dbReference type="eggNOG" id="COG0177">
    <property type="taxonomic scope" value="Bacteria"/>
</dbReference>
<comment type="function">
    <text evidence="11">DNA repair enzyme that has both DNA N-glycosylase activity and AP-lyase activity. The DNA N-glycosylase activity releases various damaged pyrimidines from DNA by cleaving the N-glycosidic bond, leaving an AP (apurinic/apyrimidinic) site. The AP-lyase activity cleaves the phosphodiester bond 3' to the AP site by a beta-elimination, leaving a 3'-terminal unsaturated sugar and a product with a terminal 5'-phosphate.</text>
</comment>
<keyword evidence="2 11" id="KW-0004">4Fe-4S</keyword>
<dbReference type="GO" id="GO:0000703">
    <property type="term" value="F:oxidized pyrimidine nucleobase lesion DNA N-glycosylase activity"/>
    <property type="evidence" value="ECO:0007669"/>
    <property type="project" value="TreeGrafter"/>
</dbReference>
<keyword evidence="10 11" id="KW-0326">Glycosidase</keyword>
<evidence type="ECO:0000256" key="3">
    <source>
        <dbReference type="ARBA" id="ARBA00022723"/>
    </source>
</evidence>
<evidence type="ECO:0000256" key="4">
    <source>
        <dbReference type="ARBA" id="ARBA00022763"/>
    </source>
</evidence>
<name>D8P8J8_9BACT</name>
<evidence type="ECO:0000256" key="2">
    <source>
        <dbReference type="ARBA" id="ARBA00022485"/>
    </source>
</evidence>
<feature type="binding site" evidence="11">
    <location>
        <position position="194"/>
    </location>
    <ligand>
        <name>[4Fe-4S] cluster</name>
        <dbReference type="ChEBI" id="CHEBI:49883"/>
    </ligand>
</feature>
<dbReference type="InterPro" id="IPR004035">
    <property type="entry name" value="Endouclease-III_FeS-bd_BS"/>
</dbReference>
<dbReference type="Pfam" id="PF00633">
    <property type="entry name" value="HHH"/>
    <property type="match status" value="1"/>
</dbReference>
<evidence type="ECO:0000313" key="13">
    <source>
        <dbReference type="EMBL" id="CBK43830.1"/>
    </source>
</evidence>
<keyword evidence="4 11" id="KW-0227">DNA damage</keyword>
<accession>D8P8J8</accession>
<dbReference type="SUPFAM" id="SSF48150">
    <property type="entry name" value="DNA-glycosylase"/>
    <property type="match status" value="1"/>
</dbReference>
<dbReference type="InterPro" id="IPR005759">
    <property type="entry name" value="Nth"/>
</dbReference>
<dbReference type="EC" id="4.2.99.18" evidence="11"/>
<dbReference type="KEGG" id="nde:NIDE4162"/>
<reference evidence="13 14" key="1">
    <citation type="journal article" date="2010" name="Proc. Natl. Acad. Sci. U.S.A.">
        <title>A Nitrospira metagenome illuminates the physiology and evolution of globally important nitrite-oxidizing bacteria.</title>
        <authorList>
            <person name="Lucker S."/>
            <person name="Wagner M."/>
            <person name="Maixner F."/>
            <person name="Pelletier E."/>
            <person name="Koch H."/>
            <person name="Vacherie B."/>
            <person name="Rattei T."/>
            <person name="Sinninghe Damste J."/>
            <person name="Spieck E."/>
            <person name="Le Paslier D."/>
            <person name="Daims H."/>
        </authorList>
    </citation>
    <scope>NUCLEOTIDE SEQUENCE [LARGE SCALE GENOMIC DNA]</scope>
</reference>
<feature type="binding site" evidence="11">
    <location>
        <position position="201"/>
    </location>
    <ligand>
        <name>[4Fe-4S] cluster</name>
        <dbReference type="ChEBI" id="CHEBI:49883"/>
    </ligand>
</feature>
<dbReference type="PIRSF" id="PIRSF001435">
    <property type="entry name" value="Nth"/>
    <property type="match status" value="1"/>
</dbReference>
<dbReference type="CDD" id="cd00056">
    <property type="entry name" value="ENDO3c"/>
    <property type="match status" value="1"/>
</dbReference>
<feature type="domain" description="HhH-GPD" evidence="12">
    <location>
        <begin position="45"/>
        <end position="192"/>
    </location>
</feature>
<dbReference type="GO" id="GO:0051539">
    <property type="term" value="F:4 iron, 4 sulfur cluster binding"/>
    <property type="evidence" value="ECO:0007669"/>
    <property type="project" value="UniProtKB-UniRule"/>
</dbReference>
<comment type="catalytic activity">
    <reaction evidence="11">
        <text>2'-deoxyribonucleotide-(2'-deoxyribose 5'-phosphate)-2'-deoxyribonucleotide-DNA = a 3'-end 2'-deoxyribonucleotide-(2,3-dehydro-2,3-deoxyribose 5'-phosphate)-DNA + a 5'-end 5'-phospho-2'-deoxyribonucleoside-DNA + H(+)</text>
        <dbReference type="Rhea" id="RHEA:66592"/>
        <dbReference type="Rhea" id="RHEA-COMP:13180"/>
        <dbReference type="Rhea" id="RHEA-COMP:16897"/>
        <dbReference type="Rhea" id="RHEA-COMP:17067"/>
        <dbReference type="ChEBI" id="CHEBI:15378"/>
        <dbReference type="ChEBI" id="CHEBI:136412"/>
        <dbReference type="ChEBI" id="CHEBI:157695"/>
        <dbReference type="ChEBI" id="CHEBI:167181"/>
        <dbReference type="EC" id="4.2.99.18"/>
    </reaction>
</comment>
<gene>
    <name evidence="11 13" type="primary">nth</name>
    <name evidence="13" type="ORF">NIDE4162</name>
</gene>
<keyword evidence="7 11" id="KW-0411">Iron-sulfur</keyword>
<keyword evidence="9 11" id="KW-0456">Lyase</keyword>
<dbReference type="InterPro" id="IPR003265">
    <property type="entry name" value="HhH-GPD_domain"/>
</dbReference>
<dbReference type="GO" id="GO:0140078">
    <property type="term" value="F:class I DNA-(apurinic or apyrimidinic site) endonuclease activity"/>
    <property type="evidence" value="ECO:0007669"/>
    <property type="project" value="UniProtKB-EC"/>
</dbReference>
<keyword evidence="8 11" id="KW-0234">DNA repair</keyword>
<dbReference type="PROSITE" id="PS00764">
    <property type="entry name" value="ENDONUCLEASE_III_1"/>
    <property type="match status" value="1"/>
</dbReference>
<evidence type="ECO:0000256" key="8">
    <source>
        <dbReference type="ARBA" id="ARBA00023204"/>
    </source>
</evidence>
<dbReference type="GO" id="GO:0006285">
    <property type="term" value="P:base-excision repair, AP site formation"/>
    <property type="evidence" value="ECO:0007669"/>
    <property type="project" value="TreeGrafter"/>
</dbReference>
<keyword evidence="11" id="KW-0238">DNA-binding</keyword>
<dbReference type="HAMAP" id="MF_00942">
    <property type="entry name" value="Nth"/>
    <property type="match status" value="1"/>
</dbReference>
<keyword evidence="3 11" id="KW-0479">Metal-binding</keyword>
<evidence type="ECO:0000256" key="9">
    <source>
        <dbReference type="ARBA" id="ARBA00023239"/>
    </source>
</evidence>
<keyword evidence="13" id="KW-0255">Endonuclease</keyword>
<evidence type="ECO:0000256" key="1">
    <source>
        <dbReference type="ARBA" id="ARBA00008343"/>
    </source>
</evidence>
<dbReference type="Pfam" id="PF00730">
    <property type="entry name" value="HhH-GPD"/>
    <property type="match status" value="1"/>
</dbReference>
<evidence type="ECO:0000256" key="7">
    <source>
        <dbReference type="ARBA" id="ARBA00023014"/>
    </source>
</evidence>
<dbReference type="Proteomes" id="UP000001660">
    <property type="component" value="Chromosome"/>
</dbReference>
<dbReference type="InterPro" id="IPR000445">
    <property type="entry name" value="HhH_motif"/>
</dbReference>
<dbReference type="EMBL" id="FP929003">
    <property type="protein sequence ID" value="CBK43830.1"/>
    <property type="molecule type" value="Genomic_DNA"/>
</dbReference>
<comment type="similarity">
    <text evidence="1 11">Belongs to the Nth/MutY family.</text>
</comment>
<evidence type="ECO:0000256" key="10">
    <source>
        <dbReference type="ARBA" id="ARBA00023295"/>
    </source>
</evidence>
<evidence type="ECO:0000256" key="11">
    <source>
        <dbReference type="HAMAP-Rule" id="MF_00942"/>
    </source>
</evidence>
<dbReference type="PANTHER" id="PTHR43286">
    <property type="entry name" value="ENDONUCLEASE III-LIKE PROTEIN 1"/>
    <property type="match status" value="1"/>
</dbReference>
<feature type="binding site" evidence="11">
    <location>
        <position position="204"/>
    </location>
    <ligand>
        <name>[4Fe-4S] cluster</name>
        <dbReference type="ChEBI" id="CHEBI:49883"/>
    </ligand>
</feature>
<dbReference type="SMART" id="SM00478">
    <property type="entry name" value="ENDO3c"/>
    <property type="match status" value="1"/>
</dbReference>
<dbReference type="Gene3D" id="1.10.1670.10">
    <property type="entry name" value="Helix-hairpin-Helix base-excision DNA repair enzymes (C-terminal)"/>
    <property type="match status" value="1"/>
</dbReference>
<dbReference type="InterPro" id="IPR011257">
    <property type="entry name" value="DNA_glycosylase"/>
</dbReference>
<dbReference type="GO" id="GO:0046872">
    <property type="term" value="F:metal ion binding"/>
    <property type="evidence" value="ECO:0007669"/>
    <property type="project" value="UniProtKB-KW"/>
</dbReference>
<keyword evidence="13" id="KW-0540">Nuclease</keyword>
<keyword evidence="6 11" id="KW-0408">Iron</keyword>
<protein>
    <recommendedName>
        <fullName evidence="11">Endonuclease III</fullName>
        <ecNumber evidence="11">4.2.99.18</ecNumber>
    </recommendedName>
    <alternativeName>
        <fullName evidence="11">DNA-(apurinic or apyrimidinic site) lyase</fullName>
    </alternativeName>
</protein>
<evidence type="ECO:0000259" key="12">
    <source>
        <dbReference type="SMART" id="SM00478"/>
    </source>
</evidence>
<evidence type="ECO:0000313" key="14">
    <source>
        <dbReference type="Proteomes" id="UP000001660"/>
    </source>
</evidence>
<dbReference type="HOGENOM" id="CLU_012862_3_4_0"/>
<organism evidence="13 14">
    <name type="scientific">Nitrospira defluvii</name>
    <dbReference type="NCBI Taxonomy" id="330214"/>
    <lineage>
        <taxon>Bacteria</taxon>
        <taxon>Pseudomonadati</taxon>
        <taxon>Nitrospirota</taxon>
        <taxon>Nitrospiria</taxon>
        <taxon>Nitrospirales</taxon>
        <taxon>Nitrospiraceae</taxon>
        <taxon>Nitrospira</taxon>
    </lineage>
</organism>
<keyword evidence="14" id="KW-1185">Reference proteome</keyword>
<keyword evidence="5 11" id="KW-0378">Hydrolase</keyword>
<dbReference type="OrthoDB" id="9800977at2"/>
<dbReference type="PANTHER" id="PTHR43286:SF1">
    <property type="entry name" value="ENDONUCLEASE III-LIKE PROTEIN 1"/>
    <property type="match status" value="1"/>
</dbReference>
<dbReference type="AlphaFoldDB" id="D8P8J8"/>
<comment type="cofactor">
    <cofactor evidence="11">
        <name>[4Fe-4S] cluster</name>
        <dbReference type="ChEBI" id="CHEBI:49883"/>
    </cofactor>
    <text evidence="11">Binds 1 [4Fe-4S] cluster.</text>
</comment>
<dbReference type="GO" id="GO:0006289">
    <property type="term" value="P:nucleotide-excision repair"/>
    <property type="evidence" value="ECO:0007669"/>
    <property type="project" value="TreeGrafter"/>
</dbReference>
<evidence type="ECO:0000256" key="6">
    <source>
        <dbReference type="ARBA" id="ARBA00023004"/>
    </source>
</evidence>